<evidence type="ECO:0000256" key="4">
    <source>
        <dbReference type="ARBA" id="ARBA00023136"/>
    </source>
</evidence>
<dbReference type="Proteomes" id="UP000799640">
    <property type="component" value="Unassembled WGS sequence"/>
</dbReference>
<proteinExistence type="inferred from homology"/>
<name>A0A6G1I6W1_9PEZI</name>
<comment type="subcellular location">
    <subcellularLocation>
        <location evidence="1">Membrane</location>
        <topology evidence="1">Multi-pass membrane protein</topology>
    </subcellularLocation>
</comment>
<evidence type="ECO:0000256" key="7">
    <source>
        <dbReference type="SAM" id="Phobius"/>
    </source>
</evidence>
<evidence type="ECO:0000313" key="9">
    <source>
        <dbReference type="EMBL" id="KAF2404002.1"/>
    </source>
</evidence>
<evidence type="ECO:0000256" key="5">
    <source>
        <dbReference type="ARBA" id="ARBA00038359"/>
    </source>
</evidence>
<feature type="transmembrane region" description="Helical" evidence="7">
    <location>
        <begin position="50"/>
        <end position="71"/>
    </location>
</feature>
<evidence type="ECO:0000313" key="10">
    <source>
        <dbReference type="Proteomes" id="UP000799640"/>
    </source>
</evidence>
<evidence type="ECO:0000256" key="3">
    <source>
        <dbReference type="ARBA" id="ARBA00022989"/>
    </source>
</evidence>
<evidence type="ECO:0000259" key="8">
    <source>
        <dbReference type="Pfam" id="PF20684"/>
    </source>
</evidence>
<evidence type="ECO:0000256" key="6">
    <source>
        <dbReference type="SAM" id="MobiDB-lite"/>
    </source>
</evidence>
<protein>
    <recommendedName>
        <fullName evidence="8">Rhodopsin domain-containing protein</fullName>
    </recommendedName>
</protein>
<feature type="compositionally biased region" description="Basic and acidic residues" evidence="6">
    <location>
        <begin position="312"/>
        <end position="328"/>
    </location>
</feature>
<accession>A0A6G1I6W1</accession>
<comment type="similarity">
    <text evidence="5">Belongs to the SAT4 family.</text>
</comment>
<evidence type="ECO:0000256" key="2">
    <source>
        <dbReference type="ARBA" id="ARBA00022692"/>
    </source>
</evidence>
<sequence>MPPTPPFDRAFQRTLAHNTWSMFAVAMVIVGLRLYAQIRRLGWRGCRTDDYVMLLAAAWYTTLIVCLNVIAAGGGSNLAPPGRLQGISEEEIRERVWGSKIVVVSEQAMLNTIYTLKACLLLMYARLTAGSAYARWVRLLALYTGTGWLASQTAFLTACRPLNGYWTVPAPNAQCATLARYAIVQAVFNISSDVCMLGISLPMIAALHLPPRKKAVLGVVFGMGGFVVVAAVLTKAFNLSDVWDPRYMLWYAREASTAVWVANAPLVWPLLREWVPVLRTASRTERSLPGHKSGGPATLEAGLRAPAGTRDTGSKETLTEGGGSEKEMGLVLPVRPLPAAREGVRAPPPTPADGMSGAWGVGRIRKEVRIEVESSARGRGEGGDARYGGI</sequence>
<feature type="transmembrane region" description="Helical" evidence="7">
    <location>
        <begin position="178"/>
        <end position="204"/>
    </location>
</feature>
<feature type="transmembrane region" description="Helical" evidence="7">
    <location>
        <begin position="139"/>
        <end position="158"/>
    </location>
</feature>
<feature type="transmembrane region" description="Helical" evidence="7">
    <location>
        <begin position="257"/>
        <end position="275"/>
    </location>
</feature>
<feature type="region of interest" description="Disordered" evidence="6">
    <location>
        <begin position="285"/>
        <end position="360"/>
    </location>
</feature>
<dbReference type="InterPro" id="IPR052337">
    <property type="entry name" value="SAT4-like"/>
</dbReference>
<evidence type="ECO:0000256" key="1">
    <source>
        <dbReference type="ARBA" id="ARBA00004141"/>
    </source>
</evidence>
<feature type="transmembrane region" description="Helical" evidence="7">
    <location>
        <begin position="216"/>
        <end position="237"/>
    </location>
</feature>
<dbReference type="EMBL" id="ML996689">
    <property type="protein sequence ID" value="KAF2404002.1"/>
    <property type="molecule type" value="Genomic_DNA"/>
</dbReference>
<feature type="transmembrane region" description="Helical" evidence="7">
    <location>
        <begin position="20"/>
        <end position="38"/>
    </location>
</feature>
<feature type="transmembrane region" description="Helical" evidence="7">
    <location>
        <begin position="108"/>
        <end position="127"/>
    </location>
</feature>
<keyword evidence="10" id="KW-1185">Reference proteome</keyword>
<keyword evidence="3 7" id="KW-1133">Transmembrane helix</keyword>
<keyword evidence="2 7" id="KW-0812">Transmembrane</keyword>
<dbReference type="AlphaFoldDB" id="A0A6G1I6W1"/>
<dbReference type="PANTHER" id="PTHR33048:SF149">
    <property type="entry name" value="UBID FAMILY DECARBOXYLASE"/>
    <property type="match status" value="1"/>
</dbReference>
<keyword evidence="4 7" id="KW-0472">Membrane</keyword>
<dbReference type="InterPro" id="IPR049326">
    <property type="entry name" value="Rhodopsin_dom_fungi"/>
</dbReference>
<dbReference type="GO" id="GO:0016020">
    <property type="term" value="C:membrane"/>
    <property type="evidence" value="ECO:0007669"/>
    <property type="project" value="UniProtKB-SubCell"/>
</dbReference>
<feature type="domain" description="Rhodopsin" evidence="8">
    <location>
        <begin position="33"/>
        <end position="272"/>
    </location>
</feature>
<organism evidence="9 10">
    <name type="scientific">Trichodelitschia bisporula</name>
    <dbReference type="NCBI Taxonomy" id="703511"/>
    <lineage>
        <taxon>Eukaryota</taxon>
        <taxon>Fungi</taxon>
        <taxon>Dikarya</taxon>
        <taxon>Ascomycota</taxon>
        <taxon>Pezizomycotina</taxon>
        <taxon>Dothideomycetes</taxon>
        <taxon>Dothideomycetes incertae sedis</taxon>
        <taxon>Phaeotrichales</taxon>
        <taxon>Phaeotrichaceae</taxon>
        <taxon>Trichodelitschia</taxon>
    </lineage>
</organism>
<reference evidence="9" key="1">
    <citation type="journal article" date="2020" name="Stud. Mycol.">
        <title>101 Dothideomycetes genomes: a test case for predicting lifestyles and emergence of pathogens.</title>
        <authorList>
            <person name="Haridas S."/>
            <person name="Albert R."/>
            <person name="Binder M."/>
            <person name="Bloem J."/>
            <person name="Labutti K."/>
            <person name="Salamov A."/>
            <person name="Andreopoulos B."/>
            <person name="Baker S."/>
            <person name="Barry K."/>
            <person name="Bills G."/>
            <person name="Bluhm B."/>
            <person name="Cannon C."/>
            <person name="Castanera R."/>
            <person name="Culley D."/>
            <person name="Daum C."/>
            <person name="Ezra D."/>
            <person name="Gonzalez J."/>
            <person name="Henrissat B."/>
            <person name="Kuo A."/>
            <person name="Liang C."/>
            <person name="Lipzen A."/>
            <person name="Lutzoni F."/>
            <person name="Magnuson J."/>
            <person name="Mondo S."/>
            <person name="Nolan M."/>
            <person name="Ohm R."/>
            <person name="Pangilinan J."/>
            <person name="Park H.-J."/>
            <person name="Ramirez L."/>
            <person name="Alfaro M."/>
            <person name="Sun H."/>
            <person name="Tritt A."/>
            <person name="Yoshinaga Y."/>
            <person name="Zwiers L.-H."/>
            <person name="Turgeon B."/>
            <person name="Goodwin S."/>
            <person name="Spatafora J."/>
            <person name="Crous P."/>
            <person name="Grigoriev I."/>
        </authorList>
    </citation>
    <scope>NUCLEOTIDE SEQUENCE</scope>
    <source>
        <strain evidence="9">CBS 262.69</strain>
    </source>
</reference>
<dbReference type="PANTHER" id="PTHR33048">
    <property type="entry name" value="PTH11-LIKE INTEGRAL MEMBRANE PROTEIN (AFU_ORTHOLOGUE AFUA_5G11245)"/>
    <property type="match status" value="1"/>
</dbReference>
<gene>
    <name evidence="9" type="ORF">EJ06DRAFT_505487</name>
</gene>
<dbReference type="OrthoDB" id="4329349at2759"/>
<dbReference type="Pfam" id="PF20684">
    <property type="entry name" value="Fung_rhodopsin"/>
    <property type="match status" value="1"/>
</dbReference>